<dbReference type="AlphaFoldDB" id="A0A1S1Q2C3"/>
<evidence type="ECO:0000313" key="3">
    <source>
        <dbReference type="Proteomes" id="UP000179769"/>
    </source>
</evidence>
<evidence type="ECO:0000313" key="2">
    <source>
        <dbReference type="EMBL" id="OHV28110.1"/>
    </source>
</evidence>
<keyword evidence="3" id="KW-1185">Reference proteome</keyword>
<dbReference type="EMBL" id="MAXA01000214">
    <property type="protein sequence ID" value="OHV28110.1"/>
    <property type="molecule type" value="Genomic_DNA"/>
</dbReference>
<feature type="compositionally biased region" description="Gly residues" evidence="1">
    <location>
        <begin position="199"/>
        <end position="221"/>
    </location>
</feature>
<gene>
    <name evidence="2" type="ORF">BBK14_18460</name>
</gene>
<proteinExistence type="predicted"/>
<organism evidence="2 3">
    <name type="scientific">Parafrankia soli</name>
    <dbReference type="NCBI Taxonomy" id="2599596"/>
    <lineage>
        <taxon>Bacteria</taxon>
        <taxon>Bacillati</taxon>
        <taxon>Actinomycetota</taxon>
        <taxon>Actinomycetes</taxon>
        <taxon>Frankiales</taxon>
        <taxon>Frankiaceae</taxon>
        <taxon>Parafrankia</taxon>
    </lineage>
</organism>
<dbReference type="Proteomes" id="UP000179769">
    <property type="component" value="Unassembled WGS sequence"/>
</dbReference>
<name>A0A1S1Q2C3_9ACTN</name>
<comment type="caution">
    <text evidence="2">The sequence shown here is derived from an EMBL/GenBank/DDBJ whole genome shotgun (WGS) entry which is preliminary data.</text>
</comment>
<sequence length="241" mass="23546">MTVARSFSVGRAGLVAVLIAGTFAITGQTAARAGGTPGAECPSGQEFEVAVTGDEPDPGPPVRLEAGYYAHTASFWPPRSAVLCRTESGTDQPSAQVTDTPGLTCPSGASELVVPDVIPTDIETPVIADSGALLPAGWYSLPSLDPESAPASTQPTDLPDQAGPAGPAGPVTPVDQPGPGQTALTSPGAAGPESTSPATGGGVTEAGAFTGGGTAPDGDGAGTVVWTTLCWSQTDPGAPAA</sequence>
<dbReference type="RefSeq" id="WP_071064011.1">
    <property type="nucleotide sequence ID" value="NZ_MAXA01000214.1"/>
</dbReference>
<dbReference type="OrthoDB" id="3213520at2"/>
<feature type="region of interest" description="Disordered" evidence="1">
    <location>
        <begin position="144"/>
        <end position="223"/>
    </location>
</feature>
<reference evidence="3" key="1">
    <citation type="submission" date="2016-07" db="EMBL/GenBank/DDBJ databases">
        <title>Frankia sp. NRRL B-16219 Genome sequencing.</title>
        <authorList>
            <person name="Ghodhbane-Gtari F."/>
            <person name="Swanson E."/>
            <person name="Gueddou A."/>
            <person name="Louati M."/>
            <person name="Nouioui I."/>
            <person name="Hezbri K."/>
            <person name="Abebe-Akele F."/>
            <person name="Simpson S."/>
            <person name="Morris K."/>
            <person name="Thomas K."/>
            <person name="Gtari M."/>
            <person name="Tisa L.S."/>
        </authorList>
    </citation>
    <scope>NUCLEOTIDE SEQUENCE [LARGE SCALE GENOMIC DNA]</scope>
    <source>
        <strain evidence="3">NRRL B-16219</strain>
    </source>
</reference>
<evidence type="ECO:0000256" key="1">
    <source>
        <dbReference type="SAM" id="MobiDB-lite"/>
    </source>
</evidence>
<accession>A0A1S1Q2C3</accession>
<protein>
    <submittedName>
        <fullName evidence="2">Uncharacterized protein</fullName>
    </submittedName>
</protein>